<accession>A0A7J7I887</accession>
<proteinExistence type="predicted"/>
<reference evidence="2" key="1">
    <citation type="journal article" date="2020" name="Nat. Commun.">
        <title>Genome assembly of wild tea tree DASZ reveals pedigree and selection history of tea varieties.</title>
        <authorList>
            <person name="Zhang W."/>
            <person name="Zhang Y."/>
            <person name="Qiu H."/>
            <person name="Guo Y."/>
            <person name="Wan H."/>
            <person name="Zhang X."/>
            <person name="Scossa F."/>
            <person name="Alseekh S."/>
            <person name="Zhang Q."/>
            <person name="Wang P."/>
            <person name="Xu L."/>
            <person name="Schmidt M.H."/>
            <person name="Jia X."/>
            <person name="Li D."/>
            <person name="Zhu A."/>
            <person name="Guo F."/>
            <person name="Chen W."/>
            <person name="Ni D."/>
            <person name="Usadel B."/>
            <person name="Fernie A.R."/>
            <person name="Wen W."/>
        </authorList>
    </citation>
    <scope>NUCLEOTIDE SEQUENCE [LARGE SCALE GENOMIC DNA]</scope>
    <source>
        <strain evidence="2">cv. G240</strain>
    </source>
</reference>
<dbReference type="EMBL" id="JACBKZ010000001">
    <property type="protein sequence ID" value="KAF5960737.1"/>
    <property type="molecule type" value="Genomic_DNA"/>
</dbReference>
<dbReference type="Proteomes" id="UP000593564">
    <property type="component" value="Unassembled WGS sequence"/>
</dbReference>
<comment type="caution">
    <text evidence="1">The sequence shown here is derived from an EMBL/GenBank/DDBJ whole genome shotgun (WGS) entry which is preliminary data.</text>
</comment>
<protein>
    <submittedName>
        <fullName evidence="1">Uncharacterized protein</fullName>
    </submittedName>
</protein>
<reference evidence="1 2" key="2">
    <citation type="submission" date="2020-07" db="EMBL/GenBank/DDBJ databases">
        <title>Genome assembly of wild tea tree DASZ reveals pedigree and selection history of tea varieties.</title>
        <authorList>
            <person name="Zhang W."/>
        </authorList>
    </citation>
    <scope>NUCLEOTIDE SEQUENCE [LARGE SCALE GENOMIC DNA]</scope>
    <source>
        <strain evidence="2">cv. G240</strain>
        <tissue evidence="1">Leaf</tissue>
    </source>
</reference>
<evidence type="ECO:0000313" key="2">
    <source>
        <dbReference type="Proteomes" id="UP000593564"/>
    </source>
</evidence>
<dbReference type="AlphaFoldDB" id="A0A7J7I887"/>
<organism evidence="1 2">
    <name type="scientific">Camellia sinensis</name>
    <name type="common">Tea plant</name>
    <name type="synonym">Thea sinensis</name>
    <dbReference type="NCBI Taxonomy" id="4442"/>
    <lineage>
        <taxon>Eukaryota</taxon>
        <taxon>Viridiplantae</taxon>
        <taxon>Streptophyta</taxon>
        <taxon>Embryophyta</taxon>
        <taxon>Tracheophyta</taxon>
        <taxon>Spermatophyta</taxon>
        <taxon>Magnoliopsida</taxon>
        <taxon>eudicotyledons</taxon>
        <taxon>Gunneridae</taxon>
        <taxon>Pentapetalae</taxon>
        <taxon>asterids</taxon>
        <taxon>Ericales</taxon>
        <taxon>Theaceae</taxon>
        <taxon>Camellia</taxon>
    </lineage>
</organism>
<dbReference type="PANTHER" id="PTHR37604">
    <property type="entry name" value="TRANSCRIPTION INITIATION FACTOR TFIID SUBUNIT"/>
    <property type="match status" value="1"/>
</dbReference>
<sequence>MMIWADSVKKKRKRKMNKHNSNLKPLVLGQDMVKKIWTTWPRDSGMKNCQKHATKPYRLSFGDRETDERTPELMSTYLRILKKHKRRRVAFKEDETYGFGNPMLENGSNMLRNSVLNDNDAIDDDTYFFPETMFPFNCVPDSALPHINRVEENHKVDFNGVLDMLPQIMTRSPIMIERLGIRPEYLSMEQGGNPCCGKNGSHGNRKLLSQEQASEMSRKTIGFEFLIK</sequence>
<keyword evidence="2" id="KW-1185">Reference proteome</keyword>
<evidence type="ECO:0000313" key="1">
    <source>
        <dbReference type="EMBL" id="KAF5960737.1"/>
    </source>
</evidence>
<gene>
    <name evidence="1" type="ORF">HYC85_001946</name>
</gene>
<name>A0A7J7I887_CAMSI</name>
<dbReference type="PANTHER" id="PTHR37604:SF1">
    <property type="entry name" value="TRANSCRIPTION INITIATION FACTOR TFIID SUBUNIT"/>
    <property type="match status" value="1"/>
</dbReference>